<feature type="domain" description="HTH tetR-type" evidence="5">
    <location>
        <begin position="18"/>
        <end position="78"/>
    </location>
</feature>
<name>A0A560FBJ5_9PROT</name>
<dbReference type="SUPFAM" id="SSF48498">
    <property type="entry name" value="Tetracyclin repressor-like, C-terminal domain"/>
    <property type="match status" value="1"/>
</dbReference>
<proteinExistence type="predicted"/>
<dbReference type="AlphaFoldDB" id="A0A560FBJ5"/>
<dbReference type="SUPFAM" id="SSF46689">
    <property type="entry name" value="Homeodomain-like"/>
    <property type="match status" value="1"/>
</dbReference>
<keyword evidence="2 4" id="KW-0238">DNA-binding</keyword>
<dbReference type="InterPro" id="IPR001647">
    <property type="entry name" value="HTH_TetR"/>
</dbReference>
<reference evidence="6 7" key="1">
    <citation type="submission" date="2019-06" db="EMBL/GenBank/DDBJ databases">
        <title>Genomic Encyclopedia of Type Strains, Phase IV (KMG-V): Genome sequencing to study the core and pangenomes of soil and plant-associated prokaryotes.</title>
        <authorList>
            <person name="Whitman W."/>
        </authorList>
    </citation>
    <scope>NUCLEOTIDE SEQUENCE [LARGE SCALE GENOMIC DNA]</scope>
    <source>
        <strain evidence="6 7">BR 11880</strain>
    </source>
</reference>
<dbReference type="EMBL" id="VITN01000008">
    <property type="protein sequence ID" value="TWB18979.1"/>
    <property type="molecule type" value="Genomic_DNA"/>
</dbReference>
<dbReference type="Gene3D" id="1.10.357.10">
    <property type="entry name" value="Tetracycline Repressor, domain 2"/>
    <property type="match status" value="1"/>
</dbReference>
<evidence type="ECO:0000259" key="5">
    <source>
        <dbReference type="PROSITE" id="PS50977"/>
    </source>
</evidence>
<evidence type="ECO:0000313" key="6">
    <source>
        <dbReference type="EMBL" id="TWB18979.1"/>
    </source>
</evidence>
<sequence length="199" mass="21421">MTIPVSATWGCDSMARTLADRQDVIPVLAEVFRDHGFEGASLSAITARTGLGKGSLYNFFPGGKAEMAKVVLAHIDSWFRTHVFEPLDRTEGGLTAVEAMFQATDAYFRSGQRVCVVGVFALGDARDLFTEQVHGYFAAWVQALAGALVRAGRDPDRARADAEEVVAGIQGALVLSRALNDTGVFTRTLARLRRIASGD</sequence>
<dbReference type="GO" id="GO:0003677">
    <property type="term" value="F:DNA binding"/>
    <property type="evidence" value="ECO:0007669"/>
    <property type="project" value="UniProtKB-UniRule"/>
</dbReference>
<feature type="DNA-binding region" description="H-T-H motif" evidence="4">
    <location>
        <begin position="41"/>
        <end position="60"/>
    </location>
</feature>
<dbReference type="InterPro" id="IPR054156">
    <property type="entry name" value="YxaF_TetR_C"/>
</dbReference>
<keyword evidence="1" id="KW-0805">Transcription regulation</keyword>
<dbReference type="PROSITE" id="PS50977">
    <property type="entry name" value="HTH_TETR_2"/>
    <property type="match status" value="1"/>
</dbReference>
<dbReference type="InterPro" id="IPR009057">
    <property type="entry name" value="Homeodomain-like_sf"/>
</dbReference>
<organism evidence="6 7">
    <name type="scientific">Nitrospirillum amazonense</name>
    <dbReference type="NCBI Taxonomy" id="28077"/>
    <lineage>
        <taxon>Bacteria</taxon>
        <taxon>Pseudomonadati</taxon>
        <taxon>Pseudomonadota</taxon>
        <taxon>Alphaproteobacteria</taxon>
        <taxon>Rhodospirillales</taxon>
        <taxon>Azospirillaceae</taxon>
        <taxon>Nitrospirillum</taxon>
    </lineage>
</organism>
<evidence type="ECO:0000256" key="4">
    <source>
        <dbReference type="PROSITE-ProRule" id="PRU00335"/>
    </source>
</evidence>
<comment type="caution">
    <text evidence="6">The sequence shown here is derived from an EMBL/GenBank/DDBJ whole genome shotgun (WGS) entry which is preliminary data.</text>
</comment>
<dbReference type="PANTHER" id="PTHR47506">
    <property type="entry name" value="TRANSCRIPTIONAL REGULATORY PROTEIN"/>
    <property type="match status" value="1"/>
</dbReference>
<dbReference type="Proteomes" id="UP000319859">
    <property type="component" value="Unassembled WGS sequence"/>
</dbReference>
<dbReference type="Pfam" id="PF00440">
    <property type="entry name" value="TetR_N"/>
    <property type="match status" value="1"/>
</dbReference>
<gene>
    <name evidence="6" type="ORF">FBZ89_10835</name>
</gene>
<evidence type="ECO:0000256" key="1">
    <source>
        <dbReference type="ARBA" id="ARBA00023015"/>
    </source>
</evidence>
<accession>A0A560FBJ5</accession>
<dbReference type="InterPro" id="IPR036271">
    <property type="entry name" value="Tet_transcr_reg_TetR-rel_C_sf"/>
</dbReference>
<dbReference type="Pfam" id="PF21993">
    <property type="entry name" value="TetR_C_13_2"/>
    <property type="match status" value="1"/>
</dbReference>
<keyword evidence="3" id="KW-0804">Transcription</keyword>
<evidence type="ECO:0000313" key="7">
    <source>
        <dbReference type="Proteomes" id="UP000319859"/>
    </source>
</evidence>
<evidence type="ECO:0000256" key="3">
    <source>
        <dbReference type="ARBA" id="ARBA00023163"/>
    </source>
</evidence>
<evidence type="ECO:0000256" key="2">
    <source>
        <dbReference type="ARBA" id="ARBA00023125"/>
    </source>
</evidence>
<dbReference type="PANTHER" id="PTHR47506:SF3">
    <property type="entry name" value="HTH-TYPE TRANSCRIPTIONAL REGULATOR LMRA"/>
    <property type="match status" value="1"/>
</dbReference>
<protein>
    <submittedName>
        <fullName evidence="6">TetR family transcriptional regulator</fullName>
    </submittedName>
</protein>